<dbReference type="InterPro" id="IPR028098">
    <property type="entry name" value="Glyco_trans_4-like_N"/>
</dbReference>
<dbReference type="SUPFAM" id="SSF53756">
    <property type="entry name" value="UDP-Glycosyltransferase/glycogen phosphorylase"/>
    <property type="match status" value="1"/>
</dbReference>
<dbReference type="EMBL" id="UINC01189416">
    <property type="protein sequence ID" value="SVE03092.1"/>
    <property type="molecule type" value="Genomic_DNA"/>
</dbReference>
<dbReference type="Pfam" id="PF13579">
    <property type="entry name" value="Glyco_trans_4_4"/>
    <property type="match status" value="1"/>
</dbReference>
<name>A0A383A5L8_9ZZZZ</name>
<organism evidence="2">
    <name type="scientific">marine metagenome</name>
    <dbReference type="NCBI Taxonomy" id="408172"/>
    <lineage>
        <taxon>unclassified sequences</taxon>
        <taxon>metagenomes</taxon>
        <taxon>ecological metagenomes</taxon>
    </lineage>
</organism>
<evidence type="ECO:0000259" key="1">
    <source>
        <dbReference type="Pfam" id="PF13579"/>
    </source>
</evidence>
<feature type="non-terminal residue" evidence="2">
    <location>
        <position position="188"/>
    </location>
</feature>
<accession>A0A383A5L8</accession>
<protein>
    <recommendedName>
        <fullName evidence="1">Glycosyltransferase subfamily 4-like N-terminal domain-containing protein</fullName>
    </recommendedName>
</protein>
<dbReference type="AlphaFoldDB" id="A0A383A5L8"/>
<reference evidence="2" key="1">
    <citation type="submission" date="2018-05" db="EMBL/GenBank/DDBJ databases">
        <authorList>
            <person name="Lanie J.A."/>
            <person name="Ng W.-L."/>
            <person name="Kazmierczak K.M."/>
            <person name="Andrzejewski T.M."/>
            <person name="Davidsen T.M."/>
            <person name="Wayne K.J."/>
            <person name="Tettelin H."/>
            <person name="Glass J.I."/>
            <person name="Rusch D."/>
            <person name="Podicherti R."/>
            <person name="Tsui H.-C.T."/>
            <person name="Winkler M.E."/>
        </authorList>
    </citation>
    <scope>NUCLEOTIDE SEQUENCE</scope>
</reference>
<sequence length="188" mass="20326">MNVGGPAWQASVLTRDLSDGPFTTRLICGRVGDDEADFIELRDPDLPVRRIGSLGRSVRLGGDLRALLAICREIREFRPHIVHTHTAKAGVLGRIAAILCRVPIRVHTFHGHVLSGYFSPAVTQAVRIVEAALARRSTALVAVGESVRDDLIEGGIGRAHQYTVIPPGVSLDRGPDRIEARAVLDLPP</sequence>
<proteinExistence type="predicted"/>
<feature type="domain" description="Glycosyltransferase subfamily 4-like N-terminal" evidence="1">
    <location>
        <begin position="4"/>
        <end position="168"/>
    </location>
</feature>
<dbReference type="Gene3D" id="3.40.50.2000">
    <property type="entry name" value="Glycogen Phosphorylase B"/>
    <property type="match status" value="1"/>
</dbReference>
<evidence type="ECO:0000313" key="2">
    <source>
        <dbReference type="EMBL" id="SVE03092.1"/>
    </source>
</evidence>
<gene>
    <name evidence="2" type="ORF">METZ01_LOCUS455946</name>
</gene>